<proteinExistence type="predicted"/>
<protein>
    <recommendedName>
        <fullName evidence="3">Antitoxin</fullName>
    </recommendedName>
</protein>
<sequence length="91" mass="10201">MTTKLSAEEIAIIDYVEGSQPTSIDNVENEKNRYTQIACAQISKKKAISIRLLESDIERLKAKSFSQGLPYQTLISSLVHQYANGKIKLDI</sequence>
<evidence type="ECO:0008006" key="3">
    <source>
        <dbReference type="Google" id="ProtNLM"/>
    </source>
</evidence>
<evidence type="ECO:0000313" key="2">
    <source>
        <dbReference type="Proteomes" id="UP000195442"/>
    </source>
</evidence>
<gene>
    <name evidence="1" type="ORF">CRENPOLYSF2_270026</name>
</gene>
<dbReference type="RefSeq" id="WP_087146951.1">
    <property type="nucleotide sequence ID" value="NZ_FUKJ01000190.1"/>
</dbReference>
<dbReference type="OrthoDB" id="595481at2"/>
<keyword evidence="2" id="KW-1185">Reference proteome</keyword>
<evidence type="ECO:0000313" key="1">
    <source>
        <dbReference type="EMBL" id="SJM92418.1"/>
    </source>
</evidence>
<accession>A0A1R4H817</accession>
<dbReference type="EMBL" id="FUKJ01000190">
    <property type="protein sequence ID" value="SJM92418.1"/>
    <property type="molecule type" value="Genomic_DNA"/>
</dbReference>
<name>A0A1R4H817_9GAMM</name>
<dbReference type="Proteomes" id="UP000195442">
    <property type="component" value="Unassembled WGS sequence"/>
</dbReference>
<reference evidence="2" key="1">
    <citation type="submission" date="2017-02" db="EMBL/GenBank/DDBJ databases">
        <authorList>
            <person name="Daims H."/>
        </authorList>
    </citation>
    <scope>NUCLEOTIDE SEQUENCE [LARGE SCALE GENOMIC DNA]</scope>
</reference>
<organism evidence="1 2">
    <name type="scientific">Crenothrix polyspora</name>
    <dbReference type="NCBI Taxonomy" id="360316"/>
    <lineage>
        <taxon>Bacteria</taxon>
        <taxon>Pseudomonadati</taxon>
        <taxon>Pseudomonadota</taxon>
        <taxon>Gammaproteobacteria</taxon>
        <taxon>Methylococcales</taxon>
        <taxon>Crenotrichaceae</taxon>
        <taxon>Crenothrix</taxon>
    </lineage>
</organism>
<dbReference type="AlphaFoldDB" id="A0A1R4H817"/>